<name>B9SX59_RICCO</name>
<evidence type="ECO:0000313" key="1">
    <source>
        <dbReference type="EMBL" id="EEF31808.1"/>
    </source>
</evidence>
<dbReference type="EMBL" id="EQ974217">
    <property type="protein sequence ID" value="EEF31808.1"/>
    <property type="molecule type" value="Genomic_DNA"/>
</dbReference>
<dbReference type="AlphaFoldDB" id="B9SX59"/>
<dbReference type="Proteomes" id="UP000008311">
    <property type="component" value="Unassembled WGS sequence"/>
</dbReference>
<proteinExistence type="predicted"/>
<evidence type="ECO:0000313" key="2">
    <source>
        <dbReference type="Proteomes" id="UP000008311"/>
    </source>
</evidence>
<dbReference type="InParanoid" id="B9SX59"/>
<sequence>MVAMKAKAAPAYATVFKICAGSFVLGLHIKILLNEETYPRIVLPAAKSRKIFVLRERGWLPLPSHAVNKVTNTWDAIRRDDSIIFGRSITSNNMSVT</sequence>
<keyword evidence="2" id="KW-1185">Reference proteome</keyword>
<organism evidence="1 2">
    <name type="scientific">Ricinus communis</name>
    <name type="common">Castor bean</name>
    <dbReference type="NCBI Taxonomy" id="3988"/>
    <lineage>
        <taxon>Eukaryota</taxon>
        <taxon>Viridiplantae</taxon>
        <taxon>Streptophyta</taxon>
        <taxon>Embryophyta</taxon>
        <taxon>Tracheophyta</taxon>
        <taxon>Spermatophyta</taxon>
        <taxon>Magnoliopsida</taxon>
        <taxon>eudicotyledons</taxon>
        <taxon>Gunneridae</taxon>
        <taxon>Pentapetalae</taxon>
        <taxon>rosids</taxon>
        <taxon>fabids</taxon>
        <taxon>Malpighiales</taxon>
        <taxon>Euphorbiaceae</taxon>
        <taxon>Acalyphoideae</taxon>
        <taxon>Acalypheae</taxon>
        <taxon>Ricinus</taxon>
    </lineage>
</organism>
<reference evidence="2" key="1">
    <citation type="journal article" date="2010" name="Nat. Biotechnol.">
        <title>Draft genome sequence of the oilseed species Ricinus communis.</title>
        <authorList>
            <person name="Chan A.P."/>
            <person name="Crabtree J."/>
            <person name="Zhao Q."/>
            <person name="Lorenzi H."/>
            <person name="Orvis J."/>
            <person name="Puiu D."/>
            <person name="Melake-Berhan A."/>
            <person name="Jones K.M."/>
            <person name="Redman J."/>
            <person name="Chen G."/>
            <person name="Cahoon E.B."/>
            <person name="Gedil M."/>
            <person name="Stanke M."/>
            <person name="Haas B.J."/>
            <person name="Wortman J.R."/>
            <person name="Fraser-Liggett C.M."/>
            <person name="Ravel J."/>
            <person name="Rabinowicz P.D."/>
        </authorList>
    </citation>
    <scope>NUCLEOTIDE SEQUENCE [LARGE SCALE GENOMIC DNA]</scope>
    <source>
        <strain evidence="2">cv. Hale</strain>
    </source>
</reference>
<accession>B9SX59</accession>
<gene>
    <name evidence="1" type="ORF">RCOM_0547840</name>
</gene>
<protein>
    <submittedName>
        <fullName evidence="1">Uncharacterized protein</fullName>
    </submittedName>
</protein>